<dbReference type="EMBL" id="CP060711">
    <property type="protein sequence ID" value="QNN48269.1"/>
    <property type="molecule type" value="Genomic_DNA"/>
</dbReference>
<organism evidence="1 2">
    <name type="scientific">Thermomonas brevis</name>
    <dbReference type="NCBI Taxonomy" id="215691"/>
    <lineage>
        <taxon>Bacteria</taxon>
        <taxon>Pseudomonadati</taxon>
        <taxon>Pseudomonadota</taxon>
        <taxon>Gammaproteobacteria</taxon>
        <taxon>Lysobacterales</taxon>
        <taxon>Lysobacteraceae</taxon>
        <taxon>Thermomonas</taxon>
    </lineage>
</organism>
<protein>
    <submittedName>
        <fullName evidence="1">Uncharacterized protein</fullName>
    </submittedName>
</protein>
<dbReference type="KEGG" id="tbv:H9L17_02930"/>
<dbReference type="Proteomes" id="UP000515977">
    <property type="component" value="Chromosome"/>
</dbReference>
<name>A0A7G9QY44_9GAMM</name>
<gene>
    <name evidence="1" type="ORF">H9L17_02930</name>
</gene>
<evidence type="ECO:0000313" key="2">
    <source>
        <dbReference type="Proteomes" id="UP000515977"/>
    </source>
</evidence>
<sequence>MSADDISYRVKTASKSFVQLVESAPDATDIFKVGDKVMVCNAAMTGFAEIASISGQTVTFTAELEFDPSLTDYGDAASISIARYRNNQWLVKANGGATGNSLYVNRNGGGDQEVANGVQSMGLTYHQFANGNPNTYVAAPGNFQYVDAVRMYMPLRAVMPSKAPGESDVVNRNVASAVSIRNRTL</sequence>
<proteinExistence type="predicted"/>
<reference evidence="1 2" key="1">
    <citation type="submission" date="2020-08" db="EMBL/GenBank/DDBJ databases">
        <title>Genome sequence of Thermomonas brevis KACC 16975T.</title>
        <authorList>
            <person name="Hyun D.-W."/>
            <person name="Bae J.-W."/>
        </authorList>
    </citation>
    <scope>NUCLEOTIDE SEQUENCE [LARGE SCALE GENOMIC DNA]</scope>
    <source>
        <strain evidence="1 2">KACC 16975</strain>
    </source>
</reference>
<evidence type="ECO:0000313" key="1">
    <source>
        <dbReference type="EMBL" id="QNN48269.1"/>
    </source>
</evidence>
<dbReference type="AlphaFoldDB" id="A0A7G9QY44"/>
<dbReference type="RefSeq" id="WP_187572007.1">
    <property type="nucleotide sequence ID" value="NZ_CP060711.1"/>
</dbReference>
<accession>A0A7G9QY44</accession>
<keyword evidence="2" id="KW-1185">Reference proteome</keyword>